<dbReference type="SUPFAM" id="SSF48498">
    <property type="entry name" value="Tetracyclin repressor-like, C-terminal domain"/>
    <property type="match status" value="1"/>
</dbReference>
<evidence type="ECO:0000256" key="4">
    <source>
        <dbReference type="PROSITE-ProRule" id="PRU00335"/>
    </source>
</evidence>
<dbReference type="InterPro" id="IPR050109">
    <property type="entry name" value="HTH-type_TetR-like_transc_reg"/>
</dbReference>
<dbReference type="InterPro" id="IPR001647">
    <property type="entry name" value="HTH_TetR"/>
</dbReference>
<name>A0ABD5MGB2_9EURY</name>
<dbReference type="InterPro" id="IPR009057">
    <property type="entry name" value="Homeodomain-like_sf"/>
</dbReference>
<dbReference type="AlphaFoldDB" id="A0ABD5MGB2"/>
<keyword evidence="3" id="KW-0804">Transcription</keyword>
<comment type="caution">
    <text evidence="6">The sequence shown here is derived from an EMBL/GenBank/DDBJ whole genome shotgun (WGS) entry which is preliminary data.</text>
</comment>
<feature type="DNA-binding region" description="H-T-H motif" evidence="4">
    <location>
        <begin position="39"/>
        <end position="58"/>
    </location>
</feature>
<dbReference type="EMBL" id="JBGNYA010000001">
    <property type="protein sequence ID" value="MFA1611624.1"/>
    <property type="molecule type" value="Genomic_DNA"/>
</dbReference>
<sequence length="207" mass="23852">MSESRGNDSTGDVGTTDTREQIMEATFRAVSEHGYKDLRMRDIGAEMDLSRQVIHYHYDGKYDLLSSFLEYVIEQYEGSVEVEPDTDPKTELDARIDRCLLGPEFDEFSHWDRMKVYHELFAYAQNDEEHREIFNDHYDHIRDSIVTVVEAGIESGAFRDVDADLMGQLITDVIHAARERRLALGHENAPAEARRAIDEFVYDSLLA</sequence>
<dbReference type="InterPro" id="IPR041478">
    <property type="entry name" value="TetR_C_27"/>
</dbReference>
<dbReference type="InterPro" id="IPR036271">
    <property type="entry name" value="Tet_transcr_reg_TetR-rel_C_sf"/>
</dbReference>
<evidence type="ECO:0000313" key="7">
    <source>
        <dbReference type="Proteomes" id="UP001570511"/>
    </source>
</evidence>
<feature type="domain" description="HTH tetR-type" evidence="5">
    <location>
        <begin position="16"/>
        <end position="76"/>
    </location>
</feature>
<evidence type="ECO:0000256" key="2">
    <source>
        <dbReference type="ARBA" id="ARBA00023125"/>
    </source>
</evidence>
<keyword evidence="1" id="KW-0805">Transcription regulation</keyword>
<proteinExistence type="predicted"/>
<dbReference type="Proteomes" id="UP001570511">
    <property type="component" value="Unassembled WGS sequence"/>
</dbReference>
<evidence type="ECO:0000256" key="1">
    <source>
        <dbReference type="ARBA" id="ARBA00023015"/>
    </source>
</evidence>
<dbReference type="PANTHER" id="PTHR30055:SF234">
    <property type="entry name" value="HTH-TYPE TRANSCRIPTIONAL REGULATOR BETI"/>
    <property type="match status" value="1"/>
</dbReference>
<organism evidence="6 7">
    <name type="scientific">Halobellus rubicundus</name>
    <dbReference type="NCBI Taxonomy" id="2996466"/>
    <lineage>
        <taxon>Archaea</taxon>
        <taxon>Methanobacteriati</taxon>
        <taxon>Methanobacteriota</taxon>
        <taxon>Stenosarchaea group</taxon>
        <taxon>Halobacteria</taxon>
        <taxon>Halobacteriales</taxon>
        <taxon>Haloferacaceae</taxon>
        <taxon>Halobellus</taxon>
    </lineage>
</organism>
<gene>
    <name evidence="6" type="ORF">OS889_11490</name>
</gene>
<dbReference type="PANTHER" id="PTHR30055">
    <property type="entry name" value="HTH-TYPE TRANSCRIPTIONAL REGULATOR RUTR"/>
    <property type="match status" value="1"/>
</dbReference>
<evidence type="ECO:0000256" key="3">
    <source>
        <dbReference type="ARBA" id="ARBA00023163"/>
    </source>
</evidence>
<keyword evidence="2 4" id="KW-0238">DNA-binding</keyword>
<protein>
    <submittedName>
        <fullName evidence="6">TetR/AcrR family transcriptional regulator</fullName>
    </submittedName>
</protein>
<evidence type="ECO:0000259" key="5">
    <source>
        <dbReference type="PROSITE" id="PS50977"/>
    </source>
</evidence>
<dbReference type="SUPFAM" id="SSF46689">
    <property type="entry name" value="Homeodomain-like"/>
    <property type="match status" value="1"/>
</dbReference>
<keyword evidence="7" id="KW-1185">Reference proteome</keyword>
<dbReference type="Pfam" id="PF00440">
    <property type="entry name" value="TetR_N"/>
    <property type="match status" value="1"/>
</dbReference>
<accession>A0ABD5MGB2</accession>
<evidence type="ECO:0000313" key="6">
    <source>
        <dbReference type="EMBL" id="MFA1611624.1"/>
    </source>
</evidence>
<dbReference type="Pfam" id="PF17935">
    <property type="entry name" value="TetR_C_27"/>
    <property type="match status" value="1"/>
</dbReference>
<dbReference type="Gene3D" id="1.10.357.10">
    <property type="entry name" value="Tetracycline Repressor, domain 2"/>
    <property type="match status" value="1"/>
</dbReference>
<dbReference type="RefSeq" id="WP_372389958.1">
    <property type="nucleotide sequence ID" value="NZ_JBGNYA010000001.1"/>
</dbReference>
<dbReference type="PROSITE" id="PS50977">
    <property type="entry name" value="HTH_TETR_2"/>
    <property type="match status" value="1"/>
</dbReference>
<reference evidence="6 7" key="1">
    <citation type="submission" date="2024-08" db="EMBL/GenBank/DDBJ databases">
        <title>Halobellus sp. MBLA0158 whole genome sequence.</title>
        <authorList>
            <person name="Hwang C.Y."/>
            <person name="Cho E.-S."/>
            <person name="Seo M.-J."/>
        </authorList>
    </citation>
    <scope>NUCLEOTIDE SEQUENCE [LARGE SCALE GENOMIC DNA]</scope>
    <source>
        <strain evidence="6 7">MBLA0158</strain>
    </source>
</reference>
<dbReference type="GO" id="GO:0003677">
    <property type="term" value="F:DNA binding"/>
    <property type="evidence" value="ECO:0007669"/>
    <property type="project" value="UniProtKB-UniRule"/>
</dbReference>